<evidence type="ECO:0000256" key="2">
    <source>
        <dbReference type="ARBA" id="ARBA00022723"/>
    </source>
</evidence>
<dbReference type="InterPro" id="IPR013427">
    <property type="entry name" value="Haem-bd_dom_put"/>
</dbReference>
<dbReference type="GO" id="GO:0046872">
    <property type="term" value="F:metal ion binding"/>
    <property type="evidence" value="ECO:0007669"/>
    <property type="project" value="UniProtKB-KW"/>
</dbReference>
<dbReference type="SUPFAM" id="SSF69318">
    <property type="entry name" value="Integrin alpha N-terminal domain"/>
    <property type="match status" value="1"/>
</dbReference>
<dbReference type="OrthoDB" id="225269at2"/>
<dbReference type="InterPro" id="IPR011041">
    <property type="entry name" value="Quinoprot_gluc/sorb_DH_b-prop"/>
</dbReference>
<dbReference type="InterPro" id="IPR036909">
    <property type="entry name" value="Cyt_c-like_dom_sf"/>
</dbReference>
<sequence length="1550" mass="172457">MLVGFERWGLRSHSLVGAALLCVATVNLATADDYRLDRFQTVPLTDVYFSEGISFGDINGDGTNDIVYGPYWFSGPDFKTKHEIYSAQPQPRERYADNFFSWVHDFNGDKQPDVFVVGFPGTPASVYENPGPQNLDQLWTKHEVFDQVSNESPQFVDIVGDERPELICTHDGYFGYAVIDWQRPFAKWTFHKISEKVTPGPFSHGLGVGDINGDGRADVLTKDGWFAQPPKLKGDPLWTFHPAKFSGPGGADMFAYDVDGDGDNDVITSLEAHAYGLAWFEQVKEKGQITFERHLIMGREPDENRYGLVFTELHTVNLADMNGDGLKDIVTGKTYWSHHEQSPLWDAGAVVYWFELVRNPDGTVNWIPHKAADDTGVGRQVVVGDVNHDNLPDIVVGGMQGAHALLHEQQTVDKQTYSDAQPQEIKRLAAGLSPEEAAAHMTVPEGFSVKLAAGEPQVHQPVAFAIDPRGRVWVAEAHTYPVRAPEGQGKDKIIILEDTTGDGVLDSRKVFIEGLNLVSGMEVGFGGVWVGAAPYLMFIPDTDGDDVPDDEPQILLDGFGYRDTHETLNAFIWGPDGWLYGCHGVFTYSNVGKPGTADEDRVPLNAGVWRYHPTRHEFEVFAWGTSNPWGLDFNDRGQAFITACVIPHLWHMIQGGRYQRQGGQHFNPHIYSNIQTIAKHRHYVGNIRDHAWWGKEPDVPQDTLAAGGGHAHCGAMIYLGDNWPDKYRNQIFMHNIHGNRMNNDALQRAGSGYVGDRAPDLMLANDKWFRGINMKYGPDGSVYVIDWYDRNACHRTNPEIWDRTNGRVYNISYGKPEWDHRDLRTLSDLDLVELHNRENEWYPRTARRILQQRASERNLDAGVRKALFAILESTNDVALKLRAIWTLHVIGELTEEDLQKFMQNDDEYIRGWAIQLGLENRQVSPRILSQMADMATSDPSAVVRLYLASALQRLPLEQRWPIARSLVQHAEDSDDHNLPVMDWYGIEPLVTADTDRAMELAAATKIPTVKHFIIRRAASENGSMGAVTQLLAKTADASTQKLILGEMLKAFQGRVNIPMPESWKPAYDRLSKSPDQTVLDRADQVAVVLGDQRIFPRMRQQLVDPQATLEKRQQALAILVRGRDQQAADAFQAVLGEPELRGAAIRALVAFDNPKIAISVLAEYGNLTEQEQRDAINTLVARPGFAMALLDAVEQQKVPRTDLHAYNVRQLLRFDNKKLNSRLKQVWGEIRDTSADKKALIARHKQLLSKKALKAADASNGRRIFAKTCASCHTLFGEGGKIGPDITGSNRANLDYILENVLDPSAVMGKDYRLTVLVTVDGLVVSGLVEKETDSAVTIRTINDTVVIAKQDIEERMLSDQSMMPEGLLDPLKPEEVRDLIGYLASPHQVSLRGPRAPINAKSGRVPDALEGESLKIIGKTAGNARSQPMGGFHADRWSGNDHLWWTGASPGAKLELEIPVETAGAAELEIVLTRARDYGIVQLLWDGKKLGAPIDLYNGPDVVTTGVLSFPVSGLTPGNHKLTIEILGAHPKAAKAYMVGLDFVRLKTP</sequence>
<dbReference type="PROSITE" id="PS51007">
    <property type="entry name" value="CYTC"/>
    <property type="match status" value="1"/>
</dbReference>
<dbReference type="SUPFAM" id="SSF50952">
    <property type="entry name" value="Soluble quinoprotein glucose dehydrogenase"/>
    <property type="match status" value="1"/>
</dbReference>
<dbReference type="InterPro" id="IPR009056">
    <property type="entry name" value="Cyt_c-like_dom"/>
</dbReference>
<keyword evidence="7" id="KW-1185">Reference proteome</keyword>
<gene>
    <name evidence="6" type="ORF">CA54_44780</name>
</gene>
<dbReference type="InterPro" id="IPR016024">
    <property type="entry name" value="ARM-type_fold"/>
</dbReference>
<dbReference type="NCBIfam" id="TIGR02603">
    <property type="entry name" value="CxxCH_TIGR02603"/>
    <property type="match status" value="1"/>
</dbReference>
<dbReference type="InterPro" id="IPR011042">
    <property type="entry name" value="6-blade_b-propeller_TolB-like"/>
</dbReference>
<dbReference type="Gene3D" id="1.25.10.10">
    <property type="entry name" value="Leucine-rich Repeat Variant"/>
    <property type="match status" value="1"/>
</dbReference>
<dbReference type="InterPro" id="IPR055557">
    <property type="entry name" value="DUF7133"/>
</dbReference>
<dbReference type="SUPFAM" id="SSF46626">
    <property type="entry name" value="Cytochrome c"/>
    <property type="match status" value="1"/>
</dbReference>
<comment type="caution">
    <text evidence="6">The sequence shown here is derived from an EMBL/GenBank/DDBJ whole genome shotgun (WGS) entry which is preliminary data.</text>
</comment>
<evidence type="ECO:0000256" key="3">
    <source>
        <dbReference type="ARBA" id="ARBA00023004"/>
    </source>
</evidence>
<dbReference type="SUPFAM" id="SSF48371">
    <property type="entry name" value="ARM repeat"/>
    <property type="match status" value="1"/>
</dbReference>
<evidence type="ECO:0000256" key="1">
    <source>
        <dbReference type="ARBA" id="ARBA00022617"/>
    </source>
</evidence>
<evidence type="ECO:0000313" key="7">
    <source>
        <dbReference type="Proteomes" id="UP000320735"/>
    </source>
</evidence>
<dbReference type="Gene3D" id="1.10.760.10">
    <property type="entry name" value="Cytochrome c-like domain"/>
    <property type="match status" value="1"/>
</dbReference>
<evidence type="ECO:0000259" key="5">
    <source>
        <dbReference type="PROSITE" id="PS51007"/>
    </source>
</evidence>
<accession>A0A5C6BB82</accession>
<dbReference type="Gene3D" id="2.130.10.130">
    <property type="entry name" value="Integrin alpha, N-terminal"/>
    <property type="match status" value="2"/>
</dbReference>
<dbReference type="Pfam" id="PF23500">
    <property type="entry name" value="DUF7133"/>
    <property type="match status" value="1"/>
</dbReference>
<feature type="domain" description="Cytochrome c" evidence="5">
    <location>
        <begin position="1256"/>
        <end position="1388"/>
    </location>
</feature>
<dbReference type="InterPro" id="IPR013428">
    <property type="entry name" value="Membrane-bound_put_N"/>
</dbReference>
<protein>
    <submittedName>
        <fullName evidence="6">FG-GAP repeat protein</fullName>
    </submittedName>
</protein>
<evidence type="ECO:0000313" key="6">
    <source>
        <dbReference type="EMBL" id="TWU09238.1"/>
    </source>
</evidence>
<dbReference type="InterPro" id="IPR011989">
    <property type="entry name" value="ARM-like"/>
</dbReference>
<dbReference type="GO" id="GO:0020037">
    <property type="term" value="F:heme binding"/>
    <property type="evidence" value="ECO:0007669"/>
    <property type="project" value="InterPro"/>
</dbReference>
<dbReference type="NCBIfam" id="TIGR02604">
    <property type="entry name" value="Piru_Ver_Nterm"/>
    <property type="match status" value="1"/>
</dbReference>
<organism evidence="6 7">
    <name type="scientific">Symmachiella macrocystis</name>
    <dbReference type="NCBI Taxonomy" id="2527985"/>
    <lineage>
        <taxon>Bacteria</taxon>
        <taxon>Pseudomonadati</taxon>
        <taxon>Planctomycetota</taxon>
        <taxon>Planctomycetia</taxon>
        <taxon>Planctomycetales</taxon>
        <taxon>Planctomycetaceae</taxon>
        <taxon>Symmachiella</taxon>
    </lineage>
</organism>
<dbReference type="Proteomes" id="UP000320735">
    <property type="component" value="Unassembled WGS sequence"/>
</dbReference>
<dbReference type="Pfam" id="PF00034">
    <property type="entry name" value="Cytochrom_C"/>
    <property type="match status" value="1"/>
</dbReference>
<proteinExistence type="predicted"/>
<dbReference type="Gene3D" id="2.120.10.30">
    <property type="entry name" value="TolB, C-terminal domain"/>
    <property type="match status" value="1"/>
</dbReference>
<dbReference type="EMBL" id="SJPP01000002">
    <property type="protein sequence ID" value="TWU09238.1"/>
    <property type="molecule type" value="Genomic_DNA"/>
</dbReference>
<keyword evidence="1 4" id="KW-0349">Heme</keyword>
<dbReference type="InterPro" id="IPR028994">
    <property type="entry name" value="Integrin_alpha_N"/>
</dbReference>
<keyword evidence="2 4" id="KW-0479">Metal-binding</keyword>
<dbReference type="GO" id="GO:0009055">
    <property type="term" value="F:electron transfer activity"/>
    <property type="evidence" value="ECO:0007669"/>
    <property type="project" value="InterPro"/>
</dbReference>
<reference evidence="6 7" key="1">
    <citation type="submission" date="2019-02" db="EMBL/GenBank/DDBJ databases">
        <title>Deep-cultivation of Planctomycetes and their phenomic and genomic characterization uncovers novel biology.</title>
        <authorList>
            <person name="Wiegand S."/>
            <person name="Jogler M."/>
            <person name="Boedeker C."/>
            <person name="Pinto D."/>
            <person name="Vollmers J."/>
            <person name="Rivas-Marin E."/>
            <person name="Kohn T."/>
            <person name="Peeters S.H."/>
            <person name="Heuer A."/>
            <person name="Rast P."/>
            <person name="Oberbeckmann S."/>
            <person name="Bunk B."/>
            <person name="Jeske O."/>
            <person name="Meyerdierks A."/>
            <person name="Storesund J.E."/>
            <person name="Kallscheuer N."/>
            <person name="Luecker S."/>
            <person name="Lage O.M."/>
            <person name="Pohl T."/>
            <person name="Merkel B.J."/>
            <person name="Hornburger P."/>
            <person name="Mueller R.-W."/>
            <person name="Bruemmer F."/>
            <person name="Labrenz M."/>
            <person name="Spormann A.M."/>
            <person name="Op Den Camp H."/>
            <person name="Overmann J."/>
            <person name="Amann R."/>
            <person name="Jetten M.S.M."/>
            <person name="Mascher T."/>
            <person name="Medema M.H."/>
            <person name="Devos D.P."/>
            <person name="Kaster A.-K."/>
            <person name="Ovreas L."/>
            <person name="Rohde M."/>
            <person name="Galperin M.Y."/>
            <person name="Jogler C."/>
        </authorList>
    </citation>
    <scope>NUCLEOTIDE SEQUENCE [LARGE SCALE GENOMIC DNA]</scope>
    <source>
        <strain evidence="6 7">CA54</strain>
    </source>
</reference>
<name>A0A5C6BB82_9PLAN</name>
<evidence type="ECO:0000256" key="4">
    <source>
        <dbReference type="PROSITE-ProRule" id="PRU00433"/>
    </source>
</evidence>
<dbReference type="PANTHER" id="PTHR33546:SF1">
    <property type="entry name" value="LARGE, MULTIFUNCTIONAL SECRETED PROTEIN"/>
    <property type="match status" value="1"/>
</dbReference>
<dbReference type="PANTHER" id="PTHR33546">
    <property type="entry name" value="LARGE, MULTIFUNCTIONAL SECRETED PROTEIN-RELATED"/>
    <property type="match status" value="1"/>
</dbReference>
<dbReference type="RefSeq" id="WP_146372960.1">
    <property type="nucleotide sequence ID" value="NZ_SJPP01000002.1"/>
</dbReference>
<keyword evidence="3 4" id="KW-0408">Iron</keyword>